<feature type="non-terminal residue" evidence="2">
    <location>
        <position position="1"/>
    </location>
</feature>
<protein>
    <submittedName>
        <fullName evidence="2">MFS transporter</fullName>
    </submittedName>
</protein>
<evidence type="ECO:0000313" key="3">
    <source>
        <dbReference type="Proteomes" id="UP001597024"/>
    </source>
</evidence>
<organism evidence="2 3">
    <name type="scientific">Streptosporangium algeriense</name>
    <dbReference type="NCBI Taxonomy" id="1682748"/>
    <lineage>
        <taxon>Bacteria</taxon>
        <taxon>Bacillati</taxon>
        <taxon>Actinomycetota</taxon>
        <taxon>Actinomycetes</taxon>
        <taxon>Streptosporangiales</taxon>
        <taxon>Streptosporangiaceae</taxon>
        <taxon>Streptosporangium</taxon>
    </lineage>
</organism>
<sequence length="73" mass="7478">AATLPAQVAEAVERAARLAFLDGMRTTLVTGAALLAVLAVAVLFALRGVPREIPEVVLDDAGRAQDDEPAPVG</sequence>
<keyword evidence="1" id="KW-0472">Membrane</keyword>
<keyword evidence="1" id="KW-0812">Transmembrane</keyword>
<evidence type="ECO:0000256" key="1">
    <source>
        <dbReference type="SAM" id="Phobius"/>
    </source>
</evidence>
<comment type="caution">
    <text evidence="2">The sequence shown here is derived from an EMBL/GenBank/DDBJ whole genome shotgun (WGS) entry which is preliminary data.</text>
</comment>
<accession>A0ABW3DP98</accession>
<proteinExistence type="predicted"/>
<dbReference type="EMBL" id="JBHTHX010000417">
    <property type="protein sequence ID" value="MFD0885701.1"/>
    <property type="molecule type" value="Genomic_DNA"/>
</dbReference>
<gene>
    <name evidence="2" type="ORF">ACFQ08_14195</name>
</gene>
<keyword evidence="1" id="KW-1133">Transmembrane helix</keyword>
<reference evidence="3" key="1">
    <citation type="journal article" date="2019" name="Int. J. Syst. Evol. Microbiol.">
        <title>The Global Catalogue of Microorganisms (GCM) 10K type strain sequencing project: providing services to taxonomists for standard genome sequencing and annotation.</title>
        <authorList>
            <consortium name="The Broad Institute Genomics Platform"/>
            <consortium name="The Broad Institute Genome Sequencing Center for Infectious Disease"/>
            <person name="Wu L."/>
            <person name="Ma J."/>
        </authorList>
    </citation>
    <scope>NUCLEOTIDE SEQUENCE [LARGE SCALE GENOMIC DNA]</scope>
    <source>
        <strain evidence="3">CCUG 62974</strain>
    </source>
</reference>
<feature type="transmembrane region" description="Helical" evidence="1">
    <location>
        <begin position="28"/>
        <end position="46"/>
    </location>
</feature>
<evidence type="ECO:0000313" key="2">
    <source>
        <dbReference type="EMBL" id="MFD0885701.1"/>
    </source>
</evidence>
<name>A0ABW3DP98_9ACTN</name>
<dbReference type="Proteomes" id="UP001597024">
    <property type="component" value="Unassembled WGS sequence"/>
</dbReference>
<keyword evidence="3" id="KW-1185">Reference proteome</keyword>